<evidence type="ECO:0000256" key="3">
    <source>
        <dbReference type="ARBA" id="ARBA00022980"/>
    </source>
</evidence>
<dbReference type="GO" id="GO:0005739">
    <property type="term" value="C:mitochondrion"/>
    <property type="evidence" value="ECO:0007669"/>
    <property type="project" value="InterPro"/>
</dbReference>
<evidence type="ECO:0000256" key="2">
    <source>
        <dbReference type="ARBA" id="ARBA00009864"/>
    </source>
</evidence>
<evidence type="ECO:0000256" key="7">
    <source>
        <dbReference type="SAM" id="MobiDB-lite"/>
    </source>
</evidence>
<dbReference type="InterPro" id="IPR019520">
    <property type="entry name" value="Ribosomal_mS23_met"/>
</dbReference>
<reference evidence="10" key="1">
    <citation type="submission" date="2025-08" db="UniProtKB">
        <authorList>
            <consortium name="RefSeq"/>
        </authorList>
    </citation>
    <scope>IDENTIFICATION</scope>
    <source>
        <tissue evidence="10">Entire body</tissue>
    </source>
</reference>
<proteinExistence type="inferred from homology"/>
<dbReference type="InterPro" id="IPR059242">
    <property type="entry name" value="mS23_dom"/>
</dbReference>
<dbReference type="InterPro" id="IPR023611">
    <property type="entry name" value="mS23_dom_met"/>
</dbReference>
<dbReference type="STRING" id="224129.A0A1W4WX76"/>
<dbReference type="GO" id="GO:0003735">
    <property type="term" value="F:structural constituent of ribosome"/>
    <property type="evidence" value="ECO:0007669"/>
    <property type="project" value="InterPro"/>
</dbReference>
<dbReference type="PANTHER" id="PTHR15925">
    <property type="entry name" value="MITOCHONDRIAL RIBOSOMAL PROTEIN S23"/>
    <property type="match status" value="1"/>
</dbReference>
<feature type="domain" description="Small ribosomal subunit protein mS23 conserved" evidence="8">
    <location>
        <begin position="2"/>
        <end position="127"/>
    </location>
</feature>
<evidence type="ECO:0000256" key="5">
    <source>
        <dbReference type="ARBA" id="ARBA00023274"/>
    </source>
</evidence>
<sequence length="171" mass="20314">MANSRLEKIGNIYTRAKGLIQSGALQWEDRPLWYDLFERFPPKEDPRFDRPAPQITLKQIFYEEDNIRSIFHKRNKQIGITNMFNSSSQTVTQRFIQCFQKLQKEYETSVPVEKVYEEAVEMLQKERQKKSQLSEEEGEAISLTKSFKDAQEQRNSQEPMLNIKVNELFKE</sequence>
<keyword evidence="4" id="KW-0496">Mitochondrion</keyword>
<gene>
    <name evidence="10" type="primary">LOC108736657</name>
</gene>
<dbReference type="Proteomes" id="UP000192223">
    <property type="component" value="Unplaced"/>
</dbReference>
<evidence type="ECO:0000256" key="6">
    <source>
        <dbReference type="ARBA" id="ARBA00035137"/>
    </source>
</evidence>
<keyword evidence="3 10" id="KW-0689">Ribosomal protein</keyword>
<dbReference type="PANTHER" id="PTHR15925:SF2">
    <property type="entry name" value="SMALL RIBOSOMAL SUBUNIT PROTEIN MS23"/>
    <property type="match status" value="1"/>
</dbReference>
<evidence type="ECO:0000313" key="10">
    <source>
        <dbReference type="RefSeq" id="XP_018324660.1"/>
    </source>
</evidence>
<dbReference type="KEGG" id="apln:108736657"/>
<comment type="similarity">
    <text evidence="2">Belongs to the mitochondrion-specific ribosomal protein mS23 family.</text>
</comment>
<name>A0A1W4WX76_AGRPL</name>
<dbReference type="AlphaFoldDB" id="A0A1W4WX76"/>
<organism evidence="9 10">
    <name type="scientific">Agrilus planipennis</name>
    <name type="common">Emerald ash borer</name>
    <name type="synonym">Agrilus marcopoli</name>
    <dbReference type="NCBI Taxonomy" id="224129"/>
    <lineage>
        <taxon>Eukaryota</taxon>
        <taxon>Metazoa</taxon>
        <taxon>Ecdysozoa</taxon>
        <taxon>Arthropoda</taxon>
        <taxon>Hexapoda</taxon>
        <taxon>Insecta</taxon>
        <taxon>Pterygota</taxon>
        <taxon>Neoptera</taxon>
        <taxon>Endopterygota</taxon>
        <taxon>Coleoptera</taxon>
        <taxon>Polyphaga</taxon>
        <taxon>Elateriformia</taxon>
        <taxon>Buprestoidea</taxon>
        <taxon>Buprestidae</taxon>
        <taxon>Agrilinae</taxon>
        <taxon>Agrilus</taxon>
    </lineage>
</organism>
<dbReference type="CTD" id="51649"/>
<evidence type="ECO:0000259" key="8">
    <source>
        <dbReference type="Pfam" id="PF10484"/>
    </source>
</evidence>
<accession>A0A1W4WX76</accession>
<protein>
    <recommendedName>
        <fullName evidence="6">Small ribosomal subunit protein mS23</fullName>
    </recommendedName>
</protein>
<dbReference type="CDD" id="cd23701">
    <property type="entry name" value="At1g26750"/>
    <property type="match status" value="1"/>
</dbReference>
<dbReference type="GeneID" id="108736657"/>
<dbReference type="RefSeq" id="XP_018324660.1">
    <property type="nucleotide sequence ID" value="XM_018469158.2"/>
</dbReference>
<dbReference type="GO" id="GO:0006412">
    <property type="term" value="P:translation"/>
    <property type="evidence" value="ECO:0007669"/>
    <property type="project" value="InterPro"/>
</dbReference>
<evidence type="ECO:0000256" key="4">
    <source>
        <dbReference type="ARBA" id="ARBA00023128"/>
    </source>
</evidence>
<dbReference type="FunCoup" id="A0A1W4WX76">
    <property type="interactions" value="429"/>
</dbReference>
<evidence type="ECO:0000313" key="9">
    <source>
        <dbReference type="Proteomes" id="UP000192223"/>
    </source>
</evidence>
<evidence type="ECO:0000256" key="1">
    <source>
        <dbReference type="ARBA" id="ARBA00004173"/>
    </source>
</evidence>
<dbReference type="OrthoDB" id="10012356at2759"/>
<comment type="subcellular location">
    <subcellularLocation>
        <location evidence="1">Mitochondrion</location>
    </subcellularLocation>
</comment>
<dbReference type="InParanoid" id="A0A1W4WX76"/>
<dbReference type="Pfam" id="PF10484">
    <property type="entry name" value="MRP-S23"/>
    <property type="match status" value="1"/>
</dbReference>
<dbReference type="GO" id="GO:0005840">
    <property type="term" value="C:ribosome"/>
    <property type="evidence" value="ECO:0007669"/>
    <property type="project" value="UniProtKB-KW"/>
</dbReference>
<feature type="region of interest" description="Disordered" evidence="7">
    <location>
        <begin position="126"/>
        <end position="159"/>
    </location>
</feature>
<keyword evidence="5" id="KW-0687">Ribonucleoprotein</keyword>
<keyword evidence="9" id="KW-1185">Reference proteome</keyword>